<dbReference type="Pfam" id="PF09357">
    <property type="entry name" value="RteC"/>
    <property type="match status" value="1"/>
</dbReference>
<dbReference type="RefSeq" id="WP_053186136.1">
    <property type="nucleotide sequence ID" value="NZ_LGIA01000181.1"/>
</dbReference>
<dbReference type="InterPro" id="IPR018534">
    <property type="entry name" value="Tet_reg_excision_RteC"/>
</dbReference>
<dbReference type="OrthoDB" id="790983at2"/>
<keyword evidence="2" id="KW-1185">Reference proteome</keyword>
<sequence length="275" mass="32673">METYCQIATDLENDLSGMGEISDKFPEQIEYATGRCKLALDHLHELVLKKGFPDKKSEILFFKKIKPSVCSKLIYFQAVFDLESIRLKLDSESVRKYFRREQKRILKYMKDHKVKVQYYRCGHRHLDEKYFLRDNSEIPLEVKDSHSLLDENFFSWHDHTFSTIMANEMLLEYIKNEMKKLDHCQGDNLPQSNLKWTGNKIDLQELLYAIYFDGSVNDGKATIKELAEAFEWMFNIELQEHIYGTPEQLVKRADPVKYLTHLMAILRRRMNNKLK</sequence>
<organism evidence="1 2">
    <name type="scientific">Sunxiuqinia dokdonensis</name>
    <dbReference type="NCBI Taxonomy" id="1409788"/>
    <lineage>
        <taxon>Bacteria</taxon>
        <taxon>Pseudomonadati</taxon>
        <taxon>Bacteroidota</taxon>
        <taxon>Bacteroidia</taxon>
        <taxon>Marinilabiliales</taxon>
        <taxon>Prolixibacteraceae</taxon>
        <taxon>Sunxiuqinia</taxon>
    </lineage>
</organism>
<evidence type="ECO:0008006" key="3">
    <source>
        <dbReference type="Google" id="ProtNLM"/>
    </source>
</evidence>
<proteinExistence type="predicted"/>
<evidence type="ECO:0000313" key="1">
    <source>
        <dbReference type="EMBL" id="KOH43649.1"/>
    </source>
</evidence>
<name>A0A0L8V5E9_9BACT</name>
<dbReference type="EMBL" id="LGIA01000181">
    <property type="protein sequence ID" value="KOH43649.1"/>
    <property type="molecule type" value="Genomic_DNA"/>
</dbReference>
<evidence type="ECO:0000313" key="2">
    <source>
        <dbReference type="Proteomes" id="UP000036958"/>
    </source>
</evidence>
<gene>
    <name evidence="1" type="ORF">NC99_35690</name>
</gene>
<dbReference type="AlphaFoldDB" id="A0A0L8V5E9"/>
<dbReference type="STRING" id="1409788.NC99_35690"/>
<comment type="caution">
    <text evidence="1">The sequence shown here is derived from an EMBL/GenBank/DDBJ whole genome shotgun (WGS) entry which is preliminary data.</text>
</comment>
<dbReference type="Proteomes" id="UP000036958">
    <property type="component" value="Unassembled WGS sequence"/>
</dbReference>
<protein>
    <recommendedName>
        <fullName evidence="3">RteC protein</fullName>
    </recommendedName>
</protein>
<accession>A0A0L8V5E9</accession>
<reference evidence="2" key="1">
    <citation type="submission" date="2015-07" db="EMBL/GenBank/DDBJ databases">
        <title>Genome sequencing of Sunxiuqinia dokdonensis strain SK.</title>
        <authorList>
            <person name="Ahn S."/>
            <person name="Kim B.-C."/>
        </authorList>
    </citation>
    <scope>NUCLEOTIDE SEQUENCE [LARGE SCALE GENOMIC DNA]</scope>
    <source>
        <strain evidence="2">SK</strain>
    </source>
</reference>